<organism evidence="4 5">
    <name type="scientific">Paractinoplanes abujensis</name>
    <dbReference type="NCBI Taxonomy" id="882441"/>
    <lineage>
        <taxon>Bacteria</taxon>
        <taxon>Bacillati</taxon>
        <taxon>Actinomycetota</taxon>
        <taxon>Actinomycetes</taxon>
        <taxon>Micromonosporales</taxon>
        <taxon>Micromonosporaceae</taxon>
        <taxon>Paractinoplanes</taxon>
    </lineage>
</organism>
<reference evidence="4 5" key="1">
    <citation type="submission" date="2020-08" db="EMBL/GenBank/DDBJ databases">
        <title>Sequencing the genomes of 1000 actinobacteria strains.</title>
        <authorList>
            <person name="Klenk H.-P."/>
        </authorList>
    </citation>
    <scope>NUCLEOTIDE SEQUENCE [LARGE SCALE GENOMIC DNA]</scope>
    <source>
        <strain evidence="4 5">DSM 45518</strain>
    </source>
</reference>
<evidence type="ECO:0000259" key="3">
    <source>
        <dbReference type="PROSITE" id="PS01124"/>
    </source>
</evidence>
<sequence>MTVEVAVVVAEPVPAFELGIASEVFGVRRADPELPRFGYAVCAAEPGRPLRTSTGFHMTPSDGLDRLDRAGLIIVTGSAPPVPPPPAELVEGLRRAAARGAFLASLCTGVFTLAAAGLLDGRTVTTHWAYADELATRYPQLTVDADRIYTADDSIATSAGATAAIDLCLHLVRREHGADVANRVAREMVMPAHRSGGQAQFSRQPVTPRRDGGLAELLDWAADHLDHDLSVPALATRAAMSARSFVRHFAAATGTTPAAWVRAERVRQAERLLERDGATIATVARRCGFGSADTLRRQFRRVRGVGPETYRAAFRTGA</sequence>
<keyword evidence="1" id="KW-0805">Transcription regulation</keyword>
<dbReference type="InterPro" id="IPR052158">
    <property type="entry name" value="INH-QAR"/>
</dbReference>
<dbReference type="InterPro" id="IPR009057">
    <property type="entry name" value="Homeodomain-like_sf"/>
</dbReference>
<gene>
    <name evidence="4" type="ORF">BKA14_002617</name>
</gene>
<proteinExistence type="predicted"/>
<dbReference type="InterPro" id="IPR018060">
    <property type="entry name" value="HTH_AraC"/>
</dbReference>
<accession>A0A7W7G1B3</accession>
<dbReference type="PANTHER" id="PTHR43130:SF3">
    <property type="entry name" value="HTH-TYPE TRANSCRIPTIONAL REGULATOR RV1931C"/>
    <property type="match status" value="1"/>
</dbReference>
<dbReference type="RefSeq" id="WP_184951185.1">
    <property type="nucleotide sequence ID" value="NZ_BOMC01000077.1"/>
</dbReference>
<feature type="domain" description="HTH araC/xylS-type" evidence="3">
    <location>
        <begin position="215"/>
        <end position="313"/>
    </location>
</feature>
<dbReference type="Pfam" id="PF01965">
    <property type="entry name" value="DJ-1_PfpI"/>
    <property type="match status" value="1"/>
</dbReference>
<evidence type="ECO:0000313" key="5">
    <source>
        <dbReference type="Proteomes" id="UP000542742"/>
    </source>
</evidence>
<dbReference type="EMBL" id="JACHMF010000001">
    <property type="protein sequence ID" value="MBB4692469.1"/>
    <property type="molecule type" value="Genomic_DNA"/>
</dbReference>
<dbReference type="PANTHER" id="PTHR43130">
    <property type="entry name" value="ARAC-FAMILY TRANSCRIPTIONAL REGULATOR"/>
    <property type="match status" value="1"/>
</dbReference>
<keyword evidence="5" id="KW-1185">Reference proteome</keyword>
<dbReference type="InterPro" id="IPR002818">
    <property type="entry name" value="DJ-1/PfpI"/>
</dbReference>
<evidence type="ECO:0000256" key="2">
    <source>
        <dbReference type="ARBA" id="ARBA00023163"/>
    </source>
</evidence>
<name>A0A7W7G1B3_9ACTN</name>
<dbReference type="GO" id="GO:0003700">
    <property type="term" value="F:DNA-binding transcription factor activity"/>
    <property type="evidence" value="ECO:0007669"/>
    <property type="project" value="InterPro"/>
</dbReference>
<dbReference type="CDD" id="cd03137">
    <property type="entry name" value="GATase1_AraC_1"/>
    <property type="match status" value="1"/>
</dbReference>
<dbReference type="InterPro" id="IPR029062">
    <property type="entry name" value="Class_I_gatase-like"/>
</dbReference>
<keyword evidence="2" id="KW-0804">Transcription</keyword>
<dbReference type="Gene3D" id="3.40.50.880">
    <property type="match status" value="1"/>
</dbReference>
<dbReference type="Proteomes" id="UP000542742">
    <property type="component" value="Unassembled WGS sequence"/>
</dbReference>
<evidence type="ECO:0000256" key="1">
    <source>
        <dbReference type="ARBA" id="ARBA00023015"/>
    </source>
</evidence>
<dbReference type="Pfam" id="PF12833">
    <property type="entry name" value="HTH_18"/>
    <property type="match status" value="1"/>
</dbReference>
<comment type="caution">
    <text evidence="4">The sequence shown here is derived from an EMBL/GenBank/DDBJ whole genome shotgun (WGS) entry which is preliminary data.</text>
</comment>
<dbReference type="GO" id="GO:0043565">
    <property type="term" value="F:sequence-specific DNA binding"/>
    <property type="evidence" value="ECO:0007669"/>
    <property type="project" value="InterPro"/>
</dbReference>
<dbReference type="AlphaFoldDB" id="A0A7W7G1B3"/>
<dbReference type="SUPFAM" id="SSF52317">
    <property type="entry name" value="Class I glutamine amidotransferase-like"/>
    <property type="match status" value="1"/>
</dbReference>
<dbReference type="SMART" id="SM00342">
    <property type="entry name" value="HTH_ARAC"/>
    <property type="match status" value="1"/>
</dbReference>
<dbReference type="SUPFAM" id="SSF46689">
    <property type="entry name" value="Homeodomain-like"/>
    <property type="match status" value="2"/>
</dbReference>
<evidence type="ECO:0000313" key="4">
    <source>
        <dbReference type="EMBL" id="MBB4692469.1"/>
    </source>
</evidence>
<dbReference type="Gene3D" id="1.10.10.60">
    <property type="entry name" value="Homeodomain-like"/>
    <property type="match status" value="1"/>
</dbReference>
<protein>
    <submittedName>
        <fullName evidence="4">Transcriptional regulator GlxA family with amidase domain</fullName>
    </submittedName>
</protein>
<dbReference type="PROSITE" id="PS01124">
    <property type="entry name" value="HTH_ARAC_FAMILY_2"/>
    <property type="match status" value="1"/>
</dbReference>